<dbReference type="InterPro" id="IPR050595">
    <property type="entry name" value="Bact_response_regulator"/>
</dbReference>
<dbReference type="Gene3D" id="3.40.50.2300">
    <property type="match status" value="1"/>
</dbReference>
<keyword evidence="3" id="KW-0804">Transcription</keyword>
<evidence type="ECO:0000313" key="7">
    <source>
        <dbReference type="Proteomes" id="UP000033649"/>
    </source>
</evidence>
<dbReference type="InterPro" id="IPR011006">
    <property type="entry name" value="CheY-like_superfamily"/>
</dbReference>
<evidence type="ECO:0000256" key="4">
    <source>
        <dbReference type="PROSITE-ProRule" id="PRU00169"/>
    </source>
</evidence>
<proteinExistence type="predicted"/>
<dbReference type="OrthoDB" id="9784719at2"/>
<dbReference type="CDD" id="cd00156">
    <property type="entry name" value="REC"/>
    <property type="match status" value="1"/>
</dbReference>
<accession>A0A0F5FGG7</accession>
<comment type="caution">
    <text evidence="6">The sequence shown here is derived from an EMBL/GenBank/DDBJ whole genome shotgun (WGS) entry which is preliminary data.</text>
</comment>
<dbReference type="InterPro" id="IPR001789">
    <property type="entry name" value="Sig_transdc_resp-reg_receiver"/>
</dbReference>
<dbReference type="SMART" id="SM00448">
    <property type="entry name" value="REC"/>
    <property type="match status" value="1"/>
</dbReference>
<dbReference type="SUPFAM" id="SSF52172">
    <property type="entry name" value="CheY-like"/>
    <property type="match status" value="1"/>
</dbReference>
<evidence type="ECO:0000256" key="2">
    <source>
        <dbReference type="ARBA" id="ARBA00023015"/>
    </source>
</evidence>
<organism evidence="6 7">
    <name type="scientific">Devosia chinhatensis</name>
    <dbReference type="NCBI Taxonomy" id="429727"/>
    <lineage>
        <taxon>Bacteria</taxon>
        <taxon>Pseudomonadati</taxon>
        <taxon>Pseudomonadota</taxon>
        <taxon>Alphaproteobacteria</taxon>
        <taxon>Hyphomicrobiales</taxon>
        <taxon>Devosiaceae</taxon>
        <taxon>Devosia</taxon>
    </lineage>
</organism>
<dbReference type="Proteomes" id="UP000033649">
    <property type="component" value="Unassembled WGS sequence"/>
</dbReference>
<dbReference type="Pfam" id="PF00072">
    <property type="entry name" value="Response_reg"/>
    <property type="match status" value="1"/>
</dbReference>
<protein>
    <recommendedName>
        <fullName evidence="5">Response regulatory domain-containing protein</fullName>
    </recommendedName>
</protein>
<dbReference type="EMBL" id="JZEY01000061">
    <property type="protein sequence ID" value="KKB07287.1"/>
    <property type="molecule type" value="Genomic_DNA"/>
</dbReference>
<feature type="modified residue" description="4-aspartylphosphate" evidence="4">
    <location>
        <position position="60"/>
    </location>
</feature>
<dbReference type="STRING" id="429727.VE26_10835"/>
<keyword evidence="7" id="KW-1185">Reference proteome</keyword>
<feature type="domain" description="Response regulatory" evidence="5">
    <location>
        <begin position="9"/>
        <end position="122"/>
    </location>
</feature>
<gene>
    <name evidence="6" type="ORF">VE26_10835</name>
</gene>
<keyword evidence="1 4" id="KW-0597">Phosphoprotein</keyword>
<dbReference type="PANTHER" id="PTHR44591:SF3">
    <property type="entry name" value="RESPONSE REGULATORY DOMAIN-CONTAINING PROTEIN"/>
    <property type="match status" value="1"/>
</dbReference>
<dbReference type="PROSITE" id="PS50110">
    <property type="entry name" value="RESPONSE_REGULATORY"/>
    <property type="match status" value="1"/>
</dbReference>
<name>A0A0F5FGG7_9HYPH</name>
<evidence type="ECO:0000256" key="1">
    <source>
        <dbReference type="ARBA" id="ARBA00022553"/>
    </source>
</evidence>
<dbReference type="AlphaFoldDB" id="A0A0F5FGG7"/>
<dbReference type="GO" id="GO:0000160">
    <property type="term" value="P:phosphorelay signal transduction system"/>
    <property type="evidence" value="ECO:0007669"/>
    <property type="project" value="InterPro"/>
</dbReference>
<sequence>MSPDPVKRAFLVVDDEPFVRMDLAELVRECGLEAYEAGSTSEALAVLERAAESFSGLITDVNMPGSRSGFVLANHVRVVWPHIRIIVVSAGRKPLTGELPADTAFIAKPWNQDALSAAIGGI</sequence>
<dbReference type="PANTHER" id="PTHR44591">
    <property type="entry name" value="STRESS RESPONSE REGULATOR PROTEIN 1"/>
    <property type="match status" value="1"/>
</dbReference>
<evidence type="ECO:0000259" key="5">
    <source>
        <dbReference type="PROSITE" id="PS50110"/>
    </source>
</evidence>
<dbReference type="PATRIC" id="fig|429727.3.peg.2233"/>
<evidence type="ECO:0000256" key="3">
    <source>
        <dbReference type="ARBA" id="ARBA00023163"/>
    </source>
</evidence>
<evidence type="ECO:0000313" key="6">
    <source>
        <dbReference type="EMBL" id="KKB07287.1"/>
    </source>
</evidence>
<keyword evidence="2" id="KW-0805">Transcription regulation</keyword>
<reference evidence="6 7" key="1">
    <citation type="submission" date="2015-03" db="EMBL/GenBank/DDBJ databases">
        <authorList>
            <person name="Hassan Y."/>
            <person name="Lepp D."/>
            <person name="Li X.-Z."/>
            <person name="Zhou T."/>
        </authorList>
    </citation>
    <scope>NUCLEOTIDE SEQUENCE [LARGE SCALE GENOMIC DNA]</scope>
    <source>
        <strain evidence="6 7">IPL18</strain>
    </source>
</reference>
<dbReference type="RefSeq" id="WP_046105315.1">
    <property type="nucleotide sequence ID" value="NZ_JZEY01000061.1"/>
</dbReference>